<gene>
    <name evidence="1" type="ORF">Cflav_PD5551</name>
</gene>
<comment type="caution">
    <text evidence="1">The sequence shown here is derived from an EMBL/GenBank/DDBJ whole genome shotgun (WGS) entry which is preliminary data.</text>
</comment>
<dbReference type="Proteomes" id="UP000003688">
    <property type="component" value="Unassembled WGS sequence"/>
</dbReference>
<organism evidence="1 2">
    <name type="scientific">Pedosphaera parvula (strain Ellin514)</name>
    <dbReference type="NCBI Taxonomy" id="320771"/>
    <lineage>
        <taxon>Bacteria</taxon>
        <taxon>Pseudomonadati</taxon>
        <taxon>Verrucomicrobiota</taxon>
        <taxon>Pedosphaerae</taxon>
        <taxon>Pedosphaerales</taxon>
        <taxon>Pedosphaeraceae</taxon>
        <taxon>Pedosphaera</taxon>
    </lineage>
</organism>
<accession>B9XBN1</accession>
<protein>
    <submittedName>
        <fullName evidence="1">YbbR family protein</fullName>
    </submittedName>
</protein>
<name>B9XBN1_PEDPL</name>
<evidence type="ECO:0000313" key="2">
    <source>
        <dbReference type="Proteomes" id="UP000003688"/>
    </source>
</evidence>
<dbReference type="RefSeq" id="WP_007413229.1">
    <property type="nucleotide sequence ID" value="NZ_ABOX02000003.1"/>
</dbReference>
<sequence precursor="true">MAARDYILHNFWWKLLSVLLAALTWFTIQTAFQKDQTLRQSPVITTSTRSFASIPIILQTSAANTNRYRISPVTVTVEVSGTADVLEKLQTKQIQAVVDVSEAAEEKEFRKDIQVQVPKDLKVVSTKPIYVSVERITGQK</sequence>
<dbReference type="Pfam" id="PF07949">
    <property type="entry name" value="YbbR"/>
    <property type="match status" value="1"/>
</dbReference>
<keyword evidence="2" id="KW-1185">Reference proteome</keyword>
<evidence type="ECO:0000313" key="1">
    <source>
        <dbReference type="EMBL" id="EEF62916.1"/>
    </source>
</evidence>
<proteinExistence type="predicted"/>
<dbReference type="AlphaFoldDB" id="B9XBN1"/>
<dbReference type="EMBL" id="ABOX02000003">
    <property type="protein sequence ID" value="EEF62916.1"/>
    <property type="molecule type" value="Genomic_DNA"/>
</dbReference>
<reference evidence="1 2" key="1">
    <citation type="journal article" date="2011" name="J. Bacteriol.">
        <title>Genome sequence of 'Pedosphaera parvula' Ellin514, an aerobic Verrucomicrobial isolate from pasture soil.</title>
        <authorList>
            <person name="Kant R."/>
            <person name="van Passel M.W."/>
            <person name="Sangwan P."/>
            <person name="Palva A."/>
            <person name="Lucas S."/>
            <person name="Copeland A."/>
            <person name="Lapidus A."/>
            <person name="Glavina Del Rio T."/>
            <person name="Dalin E."/>
            <person name="Tice H."/>
            <person name="Bruce D."/>
            <person name="Goodwin L."/>
            <person name="Pitluck S."/>
            <person name="Chertkov O."/>
            <person name="Larimer F.W."/>
            <person name="Land M.L."/>
            <person name="Hauser L."/>
            <person name="Brettin T.S."/>
            <person name="Detter J.C."/>
            <person name="Han S."/>
            <person name="de Vos W.M."/>
            <person name="Janssen P.H."/>
            <person name="Smidt H."/>
        </authorList>
    </citation>
    <scope>NUCLEOTIDE SEQUENCE [LARGE SCALE GENOMIC DNA]</scope>
    <source>
        <strain evidence="1 2">Ellin514</strain>
    </source>
</reference>
<dbReference type="InterPro" id="IPR012505">
    <property type="entry name" value="YbbR"/>
</dbReference>
<dbReference type="STRING" id="320771.Cflav_PD5551"/>
<dbReference type="Gene3D" id="2.170.120.30">
    <property type="match status" value="1"/>
</dbReference>